<gene>
    <name evidence="4" type="ORF">IFO67_16870</name>
</gene>
<dbReference type="InterPro" id="IPR051398">
    <property type="entry name" value="Polysacch_Deacetylase"/>
</dbReference>
<comment type="caution">
    <text evidence="4">The sequence shown here is derived from an EMBL/GenBank/DDBJ whole genome shotgun (WGS) entry which is preliminary data.</text>
</comment>
<comment type="subcellular location">
    <subcellularLocation>
        <location evidence="1">Secreted</location>
    </subcellularLocation>
</comment>
<dbReference type="PROSITE" id="PS51677">
    <property type="entry name" value="NODB"/>
    <property type="match status" value="1"/>
</dbReference>
<evidence type="ECO:0000256" key="1">
    <source>
        <dbReference type="ARBA" id="ARBA00004613"/>
    </source>
</evidence>
<keyword evidence="5" id="KW-1185">Reference proteome</keyword>
<reference evidence="5" key="1">
    <citation type="submission" date="2023-07" db="EMBL/GenBank/DDBJ databases">
        <title>Thauera sp. CAU 1555 isolated from sand of Yaerae Beach.</title>
        <authorList>
            <person name="Kim W."/>
        </authorList>
    </citation>
    <scope>NUCLEOTIDE SEQUENCE [LARGE SCALE GENOMIC DNA]</scope>
    <source>
        <strain evidence="5">CAU 1555</strain>
    </source>
</reference>
<organism evidence="4 5">
    <name type="scientific">Thauera sedimentorum</name>
    <dbReference type="NCBI Taxonomy" id="2767595"/>
    <lineage>
        <taxon>Bacteria</taxon>
        <taxon>Pseudomonadati</taxon>
        <taxon>Pseudomonadota</taxon>
        <taxon>Betaproteobacteria</taxon>
        <taxon>Rhodocyclales</taxon>
        <taxon>Zoogloeaceae</taxon>
        <taxon>Thauera</taxon>
    </lineage>
</organism>
<dbReference type="Pfam" id="PF01522">
    <property type="entry name" value="Polysacc_deac_1"/>
    <property type="match status" value="2"/>
</dbReference>
<evidence type="ECO:0000313" key="4">
    <source>
        <dbReference type="EMBL" id="MBD8504565.1"/>
    </source>
</evidence>
<dbReference type="InterPro" id="IPR002509">
    <property type="entry name" value="NODB_dom"/>
</dbReference>
<dbReference type="CDD" id="cd10918">
    <property type="entry name" value="CE4_NodB_like_5s_6s"/>
    <property type="match status" value="1"/>
</dbReference>
<dbReference type="EMBL" id="JACYTO010000002">
    <property type="protein sequence ID" value="MBD8504565.1"/>
    <property type="molecule type" value="Genomic_DNA"/>
</dbReference>
<dbReference type="SUPFAM" id="SSF88713">
    <property type="entry name" value="Glycoside hydrolase/deacetylase"/>
    <property type="match status" value="1"/>
</dbReference>
<dbReference type="Proteomes" id="UP000603602">
    <property type="component" value="Unassembled WGS sequence"/>
</dbReference>
<dbReference type="Gene3D" id="3.20.20.370">
    <property type="entry name" value="Glycoside hydrolase/deacetylase"/>
    <property type="match status" value="1"/>
</dbReference>
<evidence type="ECO:0000313" key="5">
    <source>
        <dbReference type="Proteomes" id="UP000603602"/>
    </source>
</evidence>
<evidence type="ECO:0000256" key="2">
    <source>
        <dbReference type="ARBA" id="ARBA00022729"/>
    </source>
</evidence>
<dbReference type="PANTHER" id="PTHR34216:SF3">
    <property type="entry name" value="POLY-BETA-1,6-N-ACETYL-D-GLUCOSAMINE N-DEACETYLASE"/>
    <property type="match status" value="1"/>
</dbReference>
<protein>
    <submittedName>
        <fullName evidence="4">Polysaccharide deacetylase family protein</fullName>
    </submittedName>
</protein>
<dbReference type="InterPro" id="IPR011330">
    <property type="entry name" value="Glyco_hydro/deAcase_b/a-brl"/>
</dbReference>
<accession>A0ABR9BE06</accession>
<feature type="domain" description="NodB homology" evidence="3">
    <location>
        <begin position="75"/>
        <end position="320"/>
    </location>
</feature>
<keyword evidence="2" id="KW-0732">Signal</keyword>
<sequence length="320" mass="35302">MSLRLAMRLASPPGASGALSILIFHRVLPQRDPLFPDEPDVARFDALLGWIGDWFKVLPLAEALERLRRRSLPARAAAITFDDGYADNLLHAVPLLQRRGMHATFFIASGFLDGGRMWNDTVIEAVRNTRLERLDSGLAGVPPLPLGSIAERRAALDHLIPAIKHMEPAARADAVAQLAERCAAPLPDDLMLGSAQVRALHEAGMGIGAHTVSHPILARSAPAQARREIAEGRAQLEALTGERVALFAYPNGKAASDYRREHVDMVRELGFDAALSTNWGVNDADADLYQLARFTPWDRTRWRFGLRMLGNLRKRRPEVV</sequence>
<dbReference type="RefSeq" id="WP_187719295.1">
    <property type="nucleotide sequence ID" value="NZ_JACTAH010000002.1"/>
</dbReference>
<name>A0ABR9BE06_9RHOO</name>
<evidence type="ECO:0000259" key="3">
    <source>
        <dbReference type="PROSITE" id="PS51677"/>
    </source>
</evidence>
<dbReference type="PANTHER" id="PTHR34216">
    <property type="match status" value="1"/>
</dbReference>
<proteinExistence type="predicted"/>